<sequence>MPWDEEAARRHVVRTEQQLAALDSLPDHAAAARAREAVEALVDLYGECLARITAQLGEADGQAVRRLADDPLVGHLLLVHDLHPDPVASRIGAVLAELRPALGGGEAELLAVEGAVARLRLTEGGASGGCGCSPDGRPDDMVRDAVLGCAPEIEQVEIETVRAPAPQAVIPVADLFRGPALAVREAG</sequence>
<dbReference type="Proteomes" id="UP001223144">
    <property type="component" value="Unassembled WGS sequence"/>
</dbReference>
<dbReference type="RefSeq" id="WP_279929479.1">
    <property type="nucleotide sequence ID" value="NZ_JARWBG010000021.1"/>
</dbReference>
<dbReference type="EMBL" id="JARWBG010000021">
    <property type="protein sequence ID" value="MDH2390833.1"/>
    <property type="molecule type" value="Genomic_DNA"/>
</dbReference>
<keyword evidence="2" id="KW-1185">Reference proteome</keyword>
<name>A0ABT6HQ41_9ACTN</name>
<proteinExistence type="predicted"/>
<evidence type="ECO:0000313" key="1">
    <source>
        <dbReference type="EMBL" id="MDH2390833.1"/>
    </source>
</evidence>
<dbReference type="InterPro" id="IPR034904">
    <property type="entry name" value="FSCA_dom_sf"/>
</dbReference>
<dbReference type="Gene3D" id="3.30.300.130">
    <property type="entry name" value="Fe-S cluster assembly (FSCA)"/>
    <property type="match status" value="1"/>
</dbReference>
<organism evidence="1 2">
    <name type="scientific">Streptomyces chengmaiensis</name>
    <dbReference type="NCBI Taxonomy" id="3040919"/>
    <lineage>
        <taxon>Bacteria</taxon>
        <taxon>Bacillati</taxon>
        <taxon>Actinomycetota</taxon>
        <taxon>Actinomycetes</taxon>
        <taxon>Kitasatosporales</taxon>
        <taxon>Streptomycetaceae</taxon>
        <taxon>Streptomyces</taxon>
    </lineage>
</organism>
<reference evidence="1 2" key="1">
    <citation type="submission" date="2023-04" db="EMBL/GenBank/DDBJ databases">
        <title>Streptomyces chengmaiensis sp. nov. isolated from the stem of mangrove plant in Hainan.</title>
        <authorList>
            <person name="Huang X."/>
            <person name="Zhou S."/>
            <person name="Chu X."/>
            <person name="Xie Y."/>
            <person name="Lin Y."/>
        </authorList>
    </citation>
    <scope>NUCLEOTIDE SEQUENCE [LARGE SCALE GENOMIC DNA]</scope>
    <source>
        <strain evidence="1 2">HNM0663</strain>
    </source>
</reference>
<accession>A0ABT6HQ41</accession>
<gene>
    <name evidence="1" type="ORF">QCN29_18955</name>
</gene>
<protein>
    <submittedName>
        <fullName evidence="1">NifU family protein</fullName>
    </submittedName>
</protein>
<evidence type="ECO:0000313" key="2">
    <source>
        <dbReference type="Proteomes" id="UP001223144"/>
    </source>
</evidence>
<comment type="caution">
    <text evidence="1">The sequence shown here is derived from an EMBL/GenBank/DDBJ whole genome shotgun (WGS) entry which is preliminary data.</text>
</comment>